<name>A0AAV3QLC7_LITER</name>
<keyword evidence="3" id="KW-1185">Reference proteome</keyword>
<organism evidence="2 3">
    <name type="scientific">Lithospermum erythrorhizon</name>
    <name type="common">Purple gromwell</name>
    <name type="synonym">Lithospermum officinale var. erythrorhizon</name>
    <dbReference type="NCBI Taxonomy" id="34254"/>
    <lineage>
        <taxon>Eukaryota</taxon>
        <taxon>Viridiplantae</taxon>
        <taxon>Streptophyta</taxon>
        <taxon>Embryophyta</taxon>
        <taxon>Tracheophyta</taxon>
        <taxon>Spermatophyta</taxon>
        <taxon>Magnoliopsida</taxon>
        <taxon>eudicotyledons</taxon>
        <taxon>Gunneridae</taxon>
        <taxon>Pentapetalae</taxon>
        <taxon>asterids</taxon>
        <taxon>lamiids</taxon>
        <taxon>Boraginales</taxon>
        <taxon>Boraginaceae</taxon>
        <taxon>Boraginoideae</taxon>
        <taxon>Lithospermeae</taxon>
        <taxon>Lithospermum</taxon>
    </lineage>
</organism>
<feature type="region of interest" description="Disordered" evidence="1">
    <location>
        <begin position="58"/>
        <end position="125"/>
    </location>
</feature>
<evidence type="ECO:0000313" key="3">
    <source>
        <dbReference type="Proteomes" id="UP001454036"/>
    </source>
</evidence>
<reference evidence="2 3" key="1">
    <citation type="submission" date="2024-01" db="EMBL/GenBank/DDBJ databases">
        <title>The complete chloroplast genome sequence of Lithospermum erythrorhizon: insights into the phylogenetic relationship among Boraginaceae species and the maternal lineages of purple gromwells.</title>
        <authorList>
            <person name="Okada T."/>
            <person name="Watanabe K."/>
        </authorList>
    </citation>
    <scope>NUCLEOTIDE SEQUENCE [LARGE SCALE GENOMIC DNA]</scope>
</reference>
<protein>
    <submittedName>
        <fullName evidence="2">Uncharacterized protein</fullName>
    </submittedName>
</protein>
<evidence type="ECO:0000313" key="2">
    <source>
        <dbReference type="EMBL" id="GAA0163550.1"/>
    </source>
</evidence>
<dbReference type="Proteomes" id="UP001454036">
    <property type="component" value="Unassembled WGS sequence"/>
</dbReference>
<dbReference type="AlphaFoldDB" id="A0AAV3QLC7"/>
<evidence type="ECO:0000256" key="1">
    <source>
        <dbReference type="SAM" id="MobiDB-lite"/>
    </source>
</evidence>
<gene>
    <name evidence="2" type="ORF">LIER_43653</name>
</gene>
<sequence length="168" mass="18877">MLGEGKALKKRIGRTGLRVKLSNLIITFYPRPAAFLARIQPIRVNGAKVDQSRVPYCAVKKDPERGRPPSQTEGGTGPKANNKAGWKERYQKKNKQKSQAHKKLEQYPISKAKSRRFHSNENQRQSGMGFHLPLLFSCLSSRPSLVRSRESQACELVRGSEPVPVVEV</sequence>
<feature type="compositionally biased region" description="Basic residues" evidence="1">
    <location>
        <begin position="92"/>
        <end position="101"/>
    </location>
</feature>
<accession>A0AAV3QLC7</accession>
<dbReference type="EMBL" id="BAABME010037180">
    <property type="protein sequence ID" value="GAA0163550.1"/>
    <property type="molecule type" value="Genomic_DNA"/>
</dbReference>
<comment type="caution">
    <text evidence="2">The sequence shown here is derived from an EMBL/GenBank/DDBJ whole genome shotgun (WGS) entry which is preliminary data.</text>
</comment>
<proteinExistence type="predicted"/>